<feature type="compositionally biased region" description="Pro residues" evidence="3">
    <location>
        <begin position="208"/>
        <end position="220"/>
    </location>
</feature>
<feature type="signal peptide" evidence="4">
    <location>
        <begin position="1"/>
        <end position="24"/>
    </location>
</feature>
<dbReference type="SUPFAM" id="SSF53955">
    <property type="entry name" value="Lysozyme-like"/>
    <property type="match status" value="1"/>
</dbReference>
<gene>
    <name evidence="6" type="ORF">EUU23_10515</name>
</gene>
<dbReference type="Gene3D" id="1.10.530.10">
    <property type="match status" value="1"/>
</dbReference>
<feature type="chain" id="PRO_5026196666" evidence="4">
    <location>
        <begin position="25"/>
        <end position="236"/>
    </location>
</feature>
<sequence length="236" mass="25659">MRRFVRYAVILAAFALGETQPAFGQDVAEHASRRVIDIAAHVAEAAQRFGIPEHWIYAVMRTESAGRIGAVSSAGAMGLMQLMPGTWERQRTRFGLGTDPFDPRDNIMAGTSYLREMYDSYGTPGFLAAYNAGPGRYQDWRDRGRPLPAETRSYVAKIAPMLQSGSGPTVVASAQILQADRISWTQSQLFAGRSDAVPDWSSDGAPAAPAPSLPHLPAPPDRQNGLFVAVSKKRPQ</sequence>
<keyword evidence="7" id="KW-1185">Reference proteome</keyword>
<reference evidence="6 7" key="1">
    <citation type="submission" date="2019-01" db="EMBL/GenBank/DDBJ databases">
        <title>Sphingorhabdus lacus sp.nov., isolated from an oligotrophic freshwater lake.</title>
        <authorList>
            <person name="Park M."/>
        </authorList>
    </citation>
    <scope>NUCLEOTIDE SEQUENCE [LARGE SCALE GENOMIC DNA]</scope>
    <source>
        <strain evidence="6 7">IMCC26285</strain>
    </source>
</reference>
<evidence type="ECO:0000256" key="3">
    <source>
        <dbReference type="SAM" id="MobiDB-lite"/>
    </source>
</evidence>
<dbReference type="PANTHER" id="PTHR37423:SF2">
    <property type="entry name" value="MEMBRANE-BOUND LYTIC MUREIN TRANSGLYCOSYLASE C"/>
    <property type="match status" value="1"/>
</dbReference>
<evidence type="ECO:0000256" key="4">
    <source>
        <dbReference type="SAM" id="SignalP"/>
    </source>
</evidence>
<dbReference type="EMBL" id="SDWJ01000002">
    <property type="protein sequence ID" value="MVZ98125.1"/>
    <property type="molecule type" value="Genomic_DNA"/>
</dbReference>
<dbReference type="InterPro" id="IPR008258">
    <property type="entry name" value="Transglycosylase_SLT_dom_1"/>
</dbReference>
<keyword evidence="4" id="KW-0732">Signal</keyword>
<comment type="caution">
    <text evidence="6">The sequence shown here is derived from an EMBL/GenBank/DDBJ whole genome shotgun (WGS) entry which is preliminary data.</text>
</comment>
<accession>A0A6I4M7Q6</accession>
<protein>
    <submittedName>
        <fullName evidence="6">Lytic transglycosylase domain-containing protein</fullName>
    </submittedName>
</protein>
<dbReference type="CDD" id="cd00254">
    <property type="entry name" value="LT-like"/>
    <property type="match status" value="1"/>
</dbReference>
<dbReference type="Pfam" id="PF01464">
    <property type="entry name" value="SLT"/>
    <property type="match status" value="1"/>
</dbReference>
<dbReference type="InterPro" id="IPR023346">
    <property type="entry name" value="Lysozyme-like_dom_sf"/>
</dbReference>
<comment type="similarity">
    <text evidence="1">Belongs to the transglycosylase Slt family.</text>
</comment>
<proteinExistence type="inferred from homology"/>
<evidence type="ECO:0000259" key="5">
    <source>
        <dbReference type="Pfam" id="PF01464"/>
    </source>
</evidence>
<feature type="region of interest" description="Disordered" evidence="3">
    <location>
        <begin position="195"/>
        <end position="236"/>
    </location>
</feature>
<name>A0A6I4M7Q6_9SPHN</name>
<comment type="similarity">
    <text evidence="2">Belongs to the virb1 family.</text>
</comment>
<dbReference type="AlphaFoldDB" id="A0A6I4M7Q6"/>
<feature type="domain" description="Transglycosylase SLT" evidence="5">
    <location>
        <begin position="43"/>
        <end position="143"/>
    </location>
</feature>
<evidence type="ECO:0000256" key="2">
    <source>
        <dbReference type="ARBA" id="ARBA00009387"/>
    </source>
</evidence>
<dbReference type="RefSeq" id="WP_160354077.1">
    <property type="nucleotide sequence ID" value="NZ_SDWJ01000002.1"/>
</dbReference>
<evidence type="ECO:0000256" key="1">
    <source>
        <dbReference type="ARBA" id="ARBA00007734"/>
    </source>
</evidence>
<evidence type="ECO:0000313" key="6">
    <source>
        <dbReference type="EMBL" id="MVZ98125.1"/>
    </source>
</evidence>
<dbReference type="OrthoDB" id="9801695at2"/>
<dbReference type="Proteomes" id="UP000471147">
    <property type="component" value="Unassembled WGS sequence"/>
</dbReference>
<dbReference type="PANTHER" id="PTHR37423">
    <property type="entry name" value="SOLUBLE LYTIC MUREIN TRANSGLYCOSYLASE-RELATED"/>
    <property type="match status" value="1"/>
</dbReference>
<evidence type="ECO:0000313" key="7">
    <source>
        <dbReference type="Proteomes" id="UP000471147"/>
    </source>
</evidence>
<organism evidence="6 7">
    <name type="scientific">Sphingorhabdus profundilacus</name>
    <dbReference type="NCBI Taxonomy" id="2509718"/>
    <lineage>
        <taxon>Bacteria</taxon>
        <taxon>Pseudomonadati</taxon>
        <taxon>Pseudomonadota</taxon>
        <taxon>Alphaproteobacteria</taxon>
        <taxon>Sphingomonadales</taxon>
        <taxon>Sphingomonadaceae</taxon>
        <taxon>Sphingorhabdus</taxon>
    </lineage>
</organism>